<proteinExistence type="predicted"/>
<sequence length="125" mass="14070">MAPVPLPALFPPGDGAHHTWPAPNYINPQTRDWTASACIIAFFIVTFAIFCARIWARFKITKTPGLDDWLIIASMPALLGMTISIVLGLRVYGFQLHIYDQTRKTHITVRQVYSNFLSFRACKGC</sequence>
<evidence type="ECO:0000256" key="1">
    <source>
        <dbReference type="SAM" id="Phobius"/>
    </source>
</evidence>
<evidence type="ECO:0000313" key="3">
    <source>
        <dbReference type="Proteomes" id="UP000799757"/>
    </source>
</evidence>
<dbReference type="Proteomes" id="UP000799757">
    <property type="component" value="Unassembled WGS sequence"/>
</dbReference>
<evidence type="ECO:0000313" key="2">
    <source>
        <dbReference type="EMBL" id="KAF2800270.1"/>
    </source>
</evidence>
<dbReference type="EMBL" id="MU001750">
    <property type="protein sequence ID" value="KAF2800270.1"/>
    <property type="molecule type" value="Genomic_DNA"/>
</dbReference>
<keyword evidence="1" id="KW-0472">Membrane</keyword>
<dbReference type="AlphaFoldDB" id="A0A6A6XV03"/>
<reference evidence="2" key="1">
    <citation type="journal article" date="2020" name="Stud. Mycol.">
        <title>101 Dothideomycetes genomes: a test case for predicting lifestyles and emergence of pathogens.</title>
        <authorList>
            <person name="Haridas S."/>
            <person name="Albert R."/>
            <person name="Binder M."/>
            <person name="Bloem J."/>
            <person name="Labutti K."/>
            <person name="Salamov A."/>
            <person name="Andreopoulos B."/>
            <person name="Baker S."/>
            <person name="Barry K."/>
            <person name="Bills G."/>
            <person name="Bluhm B."/>
            <person name="Cannon C."/>
            <person name="Castanera R."/>
            <person name="Culley D."/>
            <person name="Daum C."/>
            <person name="Ezra D."/>
            <person name="Gonzalez J."/>
            <person name="Henrissat B."/>
            <person name="Kuo A."/>
            <person name="Liang C."/>
            <person name="Lipzen A."/>
            <person name="Lutzoni F."/>
            <person name="Magnuson J."/>
            <person name="Mondo S."/>
            <person name="Nolan M."/>
            <person name="Ohm R."/>
            <person name="Pangilinan J."/>
            <person name="Park H.-J."/>
            <person name="Ramirez L."/>
            <person name="Alfaro M."/>
            <person name="Sun H."/>
            <person name="Tritt A."/>
            <person name="Yoshinaga Y."/>
            <person name="Zwiers L.-H."/>
            <person name="Turgeon B."/>
            <person name="Goodwin S."/>
            <person name="Spatafora J."/>
            <person name="Crous P."/>
            <person name="Grigoriev I."/>
        </authorList>
    </citation>
    <scope>NUCLEOTIDE SEQUENCE</scope>
    <source>
        <strain evidence="2">CBS 109.77</strain>
    </source>
</reference>
<dbReference type="OrthoDB" id="3897607at2759"/>
<feature type="transmembrane region" description="Helical" evidence="1">
    <location>
        <begin position="68"/>
        <end position="89"/>
    </location>
</feature>
<keyword evidence="1" id="KW-1133">Transmembrane helix</keyword>
<protein>
    <submittedName>
        <fullName evidence="2">Uncharacterized protein</fullName>
    </submittedName>
</protein>
<name>A0A6A6XV03_9PLEO</name>
<gene>
    <name evidence="2" type="ORF">K505DRAFT_229086</name>
</gene>
<keyword evidence="3" id="KW-1185">Reference proteome</keyword>
<accession>A0A6A6XV03</accession>
<keyword evidence="1" id="KW-0812">Transmembrane</keyword>
<organism evidence="2 3">
    <name type="scientific">Melanomma pulvis-pyrius CBS 109.77</name>
    <dbReference type="NCBI Taxonomy" id="1314802"/>
    <lineage>
        <taxon>Eukaryota</taxon>
        <taxon>Fungi</taxon>
        <taxon>Dikarya</taxon>
        <taxon>Ascomycota</taxon>
        <taxon>Pezizomycotina</taxon>
        <taxon>Dothideomycetes</taxon>
        <taxon>Pleosporomycetidae</taxon>
        <taxon>Pleosporales</taxon>
        <taxon>Melanommataceae</taxon>
        <taxon>Melanomma</taxon>
    </lineage>
</organism>
<feature type="transmembrane region" description="Helical" evidence="1">
    <location>
        <begin position="33"/>
        <end position="56"/>
    </location>
</feature>